<organism evidence="1 2">
    <name type="scientific">Parasponia andersonii</name>
    <name type="common">Sponia andersonii</name>
    <dbReference type="NCBI Taxonomy" id="3476"/>
    <lineage>
        <taxon>Eukaryota</taxon>
        <taxon>Viridiplantae</taxon>
        <taxon>Streptophyta</taxon>
        <taxon>Embryophyta</taxon>
        <taxon>Tracheophyta</taxon>
        <taxon>Spermatophyta</taxon>
        <taxon>Magnoliopsida</taxon>
        <taxon>eudicotyledons</taxon>
        <taxon>Gunneridae</taxon>
        <taxon>Pentapetalae</taxon>
        <taxon>rosids</taxon>
        <taxon>fabids</taxon>
        <taxon>Rosales</taxon>
        <taxon>Cannabaceae</taxon>
        <taxon>Parasponia</taxon>
    </lineage>
</organism>
<dbReference type="AlphaFoldDB" id="A0A2P5AP95"/>
<gene>
    <name evidence="1" type="ORF">PanWU01x14_313280</name>
</gene>
<evidence type="ECO:0000313" key="1">
    <source>
        <dbReference type="EMBL" id="PON38337.1"/>
    </source>
</evidence>
<reference evidence="2" key="1">
    <citation type="submission" date="2016-06" db="EMBL/GenBank/DDBJ databases">
        <title>Parallel loss of symbiosis genes in relatives of nitrogen-fixing non-legume Parasponia.</title>
        <authorList>
            <person name="Van Velzen R."/>
            <person name="Holmer R."/>
            <person name="Bu F."/>
            <person name="Rutten L."/>
            <person name="Van Zeijl A."/>
            <person name="Liu W."/>
            <person name="Santuari L."/>
            <person name="Cao Q."/>
            <person name="Sharma T."/>
            <person name="Shen D."/>
            <person name="Roswanjaya Y."/>
            <person name="Wardhani T."/>
            <person name="Kalhor M.S."/>
            <person name="Jansen J."/>
            <person name="Van den Hoogen J."/>
            <person name="Gungor B."/>
            <person name="Hartog M."/>
            <person name="Hontelez J."/>
            <person name="Verver J."/>
            <person name="Yang W.-C."/>
            <person name="Schijlen E."/>
            <person name="Repin R."/>
            <person name="Schilthuizen M."/>
            <person name="Schranz E."/>
            <person name="Heidstra R."/>
            <person name="Miyata K."/>
            <person name="Fedorova E."/>
            <person name="Kohlen W."/>
            <person name="Bisseling T."/>
            <person name="Smit S."/>
            <person name="Geurts R."/>
        </authorList>
    </citation>
    <scope>NUCLEOTIDE SEQUENCE [LARGE SCALE GENOMIC DNA]</scope>
    <source>
        <strain evidence="2">cv. WU1-14</strain>
    </source>
</reference>
<sequence>MLRTRGQFKRWPRRRLSRAKQSLEGTRIAAISKTLVKISSPNRSSSSSALGKVLEGVWDEGMAGMVPLRRVGP</sequence>
<evidence type="ECO:0000313" key="2">
    <source>
        <dbReference type="Proteomes" id="UP000237105"/>
    </source>
</evidence>
<dbReference type="Proteomes" id="UP000237105">
    <property type="component" value="Unassembled WGS sequence"/>
</dbReference>
<comment type="caution">
    <text evidence="1">The sequence shown here is derived from an EMBL/GenBank/DDBJ whole genome shotgun (WGS) entry which is preliminary data.</text>
</comment>
<name>A0A2P5AP95_PARAD</name>
<accession>A0A2P5AP95</accession>
<dbReference type="EMBL" id="JXTB01000498">
    <property type="protein sequence ID" value="PON38337.1"/>
    <property type="molecule type" value="Genomic_DNA"/>
</dbReference>
<keyword evidence="2" id="KW-1185">Reference proteome</keyword>
<protein>
    <submittedName>
        <fullName evidence="1">Uncharacterized protein</fullName>
    </submittedName>
</protein>
<proteinExistence type="predicted"/>